<keyword evidence="1" id="KW-0732">Signal</keyword>
<feature type="chain" id="PRO_5045799228" evidence="1">
    <location>
        <begin position="31"/>
        <end position="276"/>
    </location>
</feature>
<feature type="signal peptide" evidence="1">
    <location>
        <begin position="1"/>
        <end position="30"/>
    </location>
</feature>
<comment type="caution">
    <text evidence="2">The sequence shown here is derived from an EMBL/GenBank/DDBJ whole genome shotgun (WGS) entry which is preliminary data.</text>
</comment>
<dbReference type="RefSeq" id="WP_258810534.1">
    <property type="nucleotide sequence ID" value="NZ_JANUGU010000001.1"/>
</dbReference>
<evidence type="ECO:0000313" key="3">
    <source>
        <dbReference type="Proteomes" id="UP001204621"/>
    </source>
</evidence>
<dbReference type="Proteomes" id="UP001204621">
    <property type="component" value="Unassembled WGS sequence"/>
</dbReference>
<evidence type="ECO:0000313" key="2">
    <source>
        <dbReference type="EMBL" id="MCS0657389.1"/>
    </source>
</evidence>
<gene>
    <name evidence="2" type="ORF">NX778_04850</name>
</gene>
<evidence type="ECO:0000256" key="1">
    <source>
        <dbReference type="SAM" id="SignalP"/>
    </source>
</evidence>
<dbReference type="EMBL" id="JANUGU010000001">
    <property type="protein sequence ID" value="MCS0657389.1"/>
    <property type="molecule type" value="Genomic_DNA"/>
</dbReference>
<protein>
    <submittedName>
        <fullName evidence="2">Uncharacterized protein</fullName>
    </submittedName>
</protein>
<sequence>MSLRSSLFRLPVFAAALATIAVLHSAPAAAQTAQPAAVTTLDTCQNSVTGNWQYFGVSAVLPSNPTASVSVDYWVQNKTTRDGFSNAFLAGSGGSVTALRSGDVQIVPFSVEAAPLNVGTVRGQARLTMAGQTALVPPAPEFSGTTCGCKPTGCVRTQGYWGNKPGVQWPGDWYRAMNFYGSGMTWQQIYDTPPRGNAYIILADQFMTAVLNRNAGASAPQGVQDVMAATRDWLISGTSLATCATPGTCGQQKVWAAILDVYNNGQYPGAPPHCPD</sequence>
<reference evidence="2 3" key="1">
    <citation type="submission" date="2022-08" db="EMBL/GenBank/DDBJ databases">
        <title>Reclassification of Massilia species as members of the genera Telluria, Duganella, Pseudoduganella, Mokoshia gen. nov. and Zemynaea gen. nov. using orthogonal and non-orthogonal genome-based approaches.</title>
        <authorList>
            <person name="Bowman J.P."/>
        </authorList>
    </citation>
    <scope>NUCLEOTIDE SEQUENCE [LARGE SCALE GENOMIC DNA]</scope>
    <source>
        <strain evidence="2 3">JCM 31606</strain>
    </source>
</reference>
<accession>A0ABT2CTT1</accession>
<organism evidence="2 3">
    <name type="scientific">Massilia terrae</name>
    <dbReference type="NCBI Taxonomy" id="1811224"/>
    <lineage>
        <taxon>Bacteria</taxon>
        <taxon>Pseudomonadati</taxon>
        <taxon>Pseudomonadota</taxon>
        <taxon>Betaproteobacteria</taxon>
        <taxon>Burkholderiales</taxon>
        <taxon>Oxalobacteraceae</taxon>
        <taxon>Telluria group</taxon>
        <taxon>Massilia</taxon>
    </lineage>
</organism>
<proteinExistence type="predicted"/>
<keyword evidence="3" id="KW-1185">Reference proteome</keyword>
<name>A0ABT2CTT1_9BURK</name>